<feature type="transmembrane region" description="Helical" evidence="8">
    <location>
        <begin position="441"/>
        <end position="461"/>
    </location>
</feature>
<feature type="transmembrane region" description="Helical" evidence="8">
    <location>
        <begin position="158"/>
        <end position="177"/>
    </location>
</feature>
<evidence type="ECO:0000256" key="6">
    <source>
        <dbReference type="ARBA" id="ARBA00023136"/>
    </source>
</evidence>
<comment type="subcellular location">
    <subcellularLocation>
        <location evidence="1">Membrane</location>
        <topology evidence="1">Multi-pass membrane protein</topology>
    </subcellularLocation>
</comment>
<keyword evidence="2" id="KW-0813">Transport</keyword>
<evidence type="ECO:0000259" key="9">
    <source>
        <dbReference type="Pfam" id="PF01490"/>
    </source>
</evidence>
<dbReference type="AlphaFoldDB" id="A0ABD1YSA7"/>
<feature type="transmembrane region" description="Helical" evidence="8">
    <location>
        <begin position="197"/>
        <end position="218"/>
    </location>
</feature>
<name>A0ABD1YSA7_9MARC</name>
<evidence type="ECO:0000313" key="10">
    <source>
        <dbReference type="EMBL" id="KAL2633656.1"/>
    </source>
</evidence>
<keyword evidence="4" id="KW-0029">Amino-acid transport</keyword>
<protein>
    <recommendedName>
        <fullName evidence="9">Amino acid transporter transmembrane domain-containing protein</fullName>
    </recommendedName>
</protein>
<dbReference type="EMBL" id="JBHFFA010000003">
    <property type="protein sequence ID" value="KAL2633656.1"/>
    <property type="molecule type" value="Genomic_DNA"/>
</dbReference>
<gene>
    <name evidence="10" type="ORF">R1flu_005135</name>
</gene>
<evidence type="ECO:0000256" key="4">
    <source>
        <dbReference type="ARBA" id="ARBA00022970"/>
    </source>
</evidence>
<keyword evidence="3 8" id="KW-0812">Transmembrane</keyword>
<evidence type="ECO:0000256" key="2">
    <source>
        <dbReference type="ARBA" id="ARBA00022448"/>
    </source>
</evidence>
<feature type="domain" description="Amino acid transporter transmembrane" evidence="9">
    <location>
        <begin position="80"/>
        <end position="461"/>
    </location>
</feature>
<proteinExistence type="inferred from homology"/>
<organism evidence="10 11">
    <name type="scientific">Riccia fluitans</name>
    <dbReference type="NCBI Taxonomy" id="41844"/>
    <lineage>
        <taxon>Eukaryota</taxon>
        <taxon>Viridiplantae</taxon>
        <taxon>Streptophyta</taxon>
        <taxon>Embryophyta</taxon>
        <taxon>Marchantiophyta</taxon>
        <taxon>Marchantiopsida</taxon>
        <taxon>Marchantiidae</taxon>
        <taxon>Marchantiales</taxon>
        <taxon>Ricciaceae</taxon>
        <taxon>Riccia</taxon>
    </lineage>
</organism>
<feature type="transmembrane region" description="Helical" evidence="8">
    <location>
        <begin position="265"/>
        <end position="286"/>
    </location>
</feature>
<dbReference type="PANTHER" id="PTHR22950">
    <property type="entry name" value="AMINO ACID TRANSPORTER"/>
    <property type="match status" value="1"/>
</dbReference>
<feature type="transmembrane region" description="Helical" evidence="8">
    <location>
        <begin position="385"/>
        <end position="404"/>
    </location>
</feature>
<comment type="similarity">
    <text evidence="7">Belongs to the amino acid/polyamine transporter 2 family. Amino acid/auxin permease (AAAP) (TC 2.A.18.5) subfamily.</text>
</comment>
<dbReference type="Proteomes" id="UP001605036">
    <property type="component" value="Unassembled WGS sequence"/>
</dbReference>
<evidence type="ECO:0000313" key="11">
    <source>
        <dbReference type="Proteomes" id="UP001605036"/>
    </source>
</evidence>
<feature type="transmembrane region" description="Helical" evidence="8">
    <location>
        <begin position="298"/>
        <end position="322"/>
    </location>
</feature>
<evidence type="ECO:0000256" key="1">
    <source>
        <dbReference type="ARBA" id="ARBA00004141"/>
    </source>
</evidence>
<keyword evidence="5 8" id="KW-1133">Transmembrane helix</keyword>
<feature type="transmembrane region" description="Helical" evidence="8">
    <location>
        <begin position="225"/>
        <end position="245"/>
    </location>
</feature>
<feature type="transmembrane region" description="Helical" evidence="8">
    <location>
        <begin position="342"/>
        <end position="364"/>
    </location>
</feature>
<evidence type="ECO:0000256" key="8">
    <source>
        <dbReference type="SAM" id="Phobius"/>
    </source>
</evidence>
<comment type="caution">
    <text evidence="10">The sequence shown here is derived from an EMBL/GenBank/DDBJ whole genome shotgun (WGS) entry which is preliminary data.</text>
</comment>
<evidence type="ECO:0000256" key="3">
    <source>
        <dbReference type="ARBA" id="ARBA00022692"/>
    </source>
</evidence>
<dbReference type="Pfam" id="PF01490">
    <property type="entry name" value="Aa_trans"/>
    <property type="match status" value="1"/>
</dbReference>
<evidence type="ECO:0000256" key="7">
    <source>
        <dbReference type="ARBA" id="ARBA00049662"/>
    </source>
</evidence>
<accession>A0ABD1YSA7</accession>
<sequence length="467" mass="51072">MGDSAHLFWEGVAYNLSPGPPLNAPDADDESQNGDQVSVSVQEDAVYAKSLHDQSDYTLPLIVQNDKWEVEYESEKPVGTSSFWQATINTVSILFGMGMLAIPYAAEQGGWFSLTLLLLFAVMCCFTGYILGDCMRNNRLLNTYQDIAGEAMGLRGRLIFTIFLYLEILACLVGHTISVGDNLAQIFPGLQSNLPWLHIRPSAFLASVAMLIMAPTVLMRDLSYVAYLSFGGILTSLTVVGAVAWTGVTDVGFTETIPFARFGRWRFIIGLYAYCYSGHPVVPSIYSSMKDPSKFHGMLILSFSIATVTYAGLALMGSSMFGETTLSQITLNIPRNLTVATVVLWTTVLTPLTKFALGIVPIATELESLLPFDSRSKLHWTVGTVIRLCILLFIFAVAVAFPFFARTLDFIGSSLSITISILFPCAFDLILHGRSMHKLRFVVDVVVLTVGTCFAVIGTWSSSNVLA</sequence>
<feature type="transmembrane region" description="Helical" evidence="8">
    <location>
        <begin position="410"/>
        <end position="429"/>
    </location>
</feature>
<feature type="transmembrane region" description="Helical" evidence="8">
    <location>
        <begin position="86"/>
        <end position="105"/>
    </location>
</feature>
<keyword evidence="6 8" id="KW-0472">Membrane</keyword>
<dbReference type="PANTHER" id="PTHR22950:SF692">
    <property type="entry name" value="TRANSMEMBRANE AMINO ACID TRANSPORTER FAMILY PROTEIN"/>
    <property type="match status" value="1"/>
</dbReference>
<keyword evidence="11" id="KW-1185">Reference proteome</keyword>
<evidence type="ECO:0000256" key="5">
    <source>
        <dbReference type="ARBA" id="ARBA00022989"/>
    </source>
</evidence>
<dbReference type="GO" id="GO:0031090">
    <property type="term" value="C:organelle membrane"/>
    <property type="evidence" value="ECO:0007669"/>
    <property type="project" value="UniProtKB-ARBA"/>
</dbReference>
<feature type="transmembrane region" description="Helical" evidence="8">
    <location>
        <begin position="111"/>
        <end position="131"/>
    </location>
</feature>
<reference evidence="10 11" key="1">
    <citation type="submission" date="2024-09" db="EMBL/GenBank/DDBJ databases">
        <title>Chromosome-scale assembly of Riccia fluitans.</title>
        <authorList>
            <person name="Paukszto L."/>
            <person name="Sawicki J."/>
            <person name="Karawczyk K."/>
            <person name="Piernik-Szablinska J."/>
            <person name="Szczecinska M."/>
            <person name="Mazdziarz M."/>
        </authorList>
    </citation>
    <scope>NUCLEOTIDE SEQUENCE [LARGE SCALE GENOMIC DNA]</scope>
    <source>
        <strain evidence="10">Rf_01</strain>
        <tissue evidence="10">Aerial parts of the thallus</tissue>
    </source>
</reference>
<dbReference type="GO" id="GO:0006865">
    <property type="term" value="P:amino acid transport"/>
    <property type="evidence" value="ECO:0007669"/>
    <property type="project" value="UniProtKB-KW"/>
</dbReference>
<dbReference type="InterPro" id="IPR013057">
    <property type="entry name" value="AA_transpt_TM"/>
</dbReference>